<dbReference type="GO" id="GO:0005524">
    <property type="term" value="F:ATP binding"/>
    <property type="evidence" value="ECO:0007669"/>
    <property type="project" value="UniProtKB-KW"/>
</dbReference>
<accession>A0AAD8W0R4</accession>
<dbReference type="SUPFAM" id="SSF56112">
    <property type="entry name" value="Protein kinase-like (PK-like)"/>
    <property type="match status" value="1"/>
</dbReference>
<feature type="domain" description="Protein kinase" evidence="8">
    <location>
        <begin position="136"/>
        <end position="436"/>
    </location>
</feature>
<dbReference type="PROSITE" id="PS50011">
    <property type="entry name" value="PROTEIN_KINASE_DOM"/>
    <property type="match status" value="1"/>
</dbReference>
<dbReference type="Gene3D" id="3.30.200.20">
    <property type="entry name" value="Phosphorylase Kinase, domain 1"/>
    <property type="match status" value="1"/>
</dbReference>
<evidence type="ECO:0000256" key="5">
    <source>
        <dbReference type="ARBA" id="ARBA00022840"/>
    </source>
</evidence>
<dbReference type="AlphaFoldDB" id="A0AAD8W0R4"/>
<reference evidence="9" key="1">
    <citation type="submission" date="2023-07" db="EMBL/GenBank/DDBJ databases">
        <title>A chromosome-level genome assembly of Lolium multiflorum.</title>
        <authorList>
            <person name="Chen Y."/>
            <person name="Copetti D."/>
            <person name="Kolliker R."/>
            <person name="Studer B."/>
        </authorList>
    </citation>
    <scope>NUCLEOTIDE SEQUENCE</scope>
    <source>
        <strain evidence="9">02402/16</strain>
        <tissue evidence="9">Leaf</tissue>
    </source>
</reference>
<dbReference type="PANTHER" id="PTHR24056">
    <property type="entry name" value="CELL DIVISION PROTEIN KINASE"/>
    <property type="match status" value="1"/>
</dbReference>
<evidence type="ECO:0000256" key="7">
    <source>
        <dbReference type="SAM" id="Phobius"/>
    </source>
</evidence>
<comment type="similarity">
    <text evidence="1">Belongs to the protein kinase superfamily. CMGC Ser/Thr protein kinase family. CDC2/CDKX subfamily.</text>
</comment>
<keyword evidence="3" id="KW-0597">Phosphoprotein</keyword>
<dbReference type="GO" id="GO:0008353">
    <property type="term" value="F:RNA polymerase II CTD heptapeptide repeat kinase activity"/>
    <property type="evidence" value="ECO:0007669"/>
    <property type="project" value="UniProtKB-EC"/>
</dbReference>
<evidence type="ECO:0000256" key="3">
    <source>
        <dbReference type="ARBA" id="ARBA00022553"/>
    </source>
</evidence>
<evidence type="ECO:0000256" key="1">
    <source>
        <dbReference type="ARBA" id="ARBA00006485"/>
    </source>
</evidence>
<keyword evidence="7" id="KW-0472">Membrane</keyword>
<dbReference type="InterPro" id="IPR008271">
    <property type="entry name" value="Ser/Thr_kinase_AS"/>
</dbReference>
<dbReference type="InterPro" id="IPR000719">
    <property type="entry name" value="Prot_kinase_dom"/>
</dbReference>
<comment type="caution">
    <text evidence="9">The sequence shown here is derived from an EMBL/GenBank/DDBJ whole genome shotgun (WGS) entry which is preliminary data.</text>
</comment>
<proteinExistence type="inferred from homology"/>
<keyword evidence="7" id="KW-1133">Transmembrane helix</keyword>
<dbReference type="PANTHER" id="PTHR24056:SF467">
    <property type="entry name" value="PROTEIN KINASE DOMAIN-CONTAINING PROTEIN"/>
    <property type="match status" value="1"/>
</dbReference>
<keyword evidence="7" id="KW-0812">Transmembrane</keyword>
<dbReference type="InterPro" id="IPR011009">
    <property type="entry name" value="Kinase-like_dom_sf"/>
</dbReference>
<evidence type="ECO:0000256" key="2">
    <source>
        <dbReference type="ARBA" id="ARBA00012409"/>
    </source>
</evidence>
<evidence type="ECO:0000259" key="8">
    <source>
        <dbReference type="PROSITE" id="PS50011"/>
    </source>
</evidence>
<organism evidence="9 10">
    <name type="scientific">Lolium multiflorum</name>
    <name type="common">Italian ryegrass</name>
    <name type="synonym">Lolium perenne subsp. multiflorum</name>
    <dbReference type="NCBI Taxonomy" id="4521"/>
    <lineage>
        <taxon>Eukaryota</taxon>
        <taxon>Viridiplantae</taxon>
        <taxon>Streptophyta</taxon>
        <taxon>Embryophyta</taxon>
        <taxon>Tracheophyta</taxon>
        <taxon>Spermatophyta</taxon>
        <taxon>Magnoliopsida</taxon>
        <taxon>Liliopsida</taxon>
        <taxon>Poales</taxon>
        <taxon>Poaceae</taxon>
        <taxon>BOP clade</taxon>
        <taxon>Pooideae</taxon>
        <taxon>Poodae</taxon>
        <taxon>Poeae</taxon>
        <taxon>Poeae Chloroplast Group 2 (Poeae type)</taxon>
        <taxon>Loliodinae</taxon>
        <taxon>Loliinae</taxon>
        <taxon>Lolium</taxon>
    </lineage>
</organism>
<dbReference type="SMART" id="SM00220">
    <property type="entry name" value="S_TKc"/>
    <property type="match status" value="1"/>
</dbReference>
<protein>
    <recommendedName>
        <fullName evidence="2">[RNA-polymerase]-subunit kinase</fullName>
        <ecNumber evidence="2">2.7.11.23</ecNumber>
    </recommendedName>
</protein>
<dbReference type="FunFam" id="1.10.510.10:FF:001165">
    <property type="entry name" value="Protein kinase domain containing protein"/>
    <property type="match status" value="1"/>
</dbReference>
<dbReference type="Proteomes" id="UP001231189">
    <property type="component" value="Unassembled WGS sequence"/>
</dbReference>
<dbReference type="PROSITE" id="PS00108">
    <property type="entry name" value="PROTEIN_KINASE_ST"/>
    <property type="match status" value="1"/>
</dbReference>
<keyword evidence="10" id="KW-1185">Reference proteome</keyword>
<evidence type="ECO:0000313" key="10">
    <source>
        <dbReference type="Proteomes" id="UP001231189"/>
    </source>
</evidence>
<keyword evidence="5" id="KW-0067">ATP-binding</keyword>
<sequence length="505" mass="55922">MATSTTAADAGCTMTDDEHAAGACTGLDSSRVRHFQNFPILWIFVQLSLAILLLFRNMWFRLAARLKLLLPSAGAARGTPTLTASRIADIVATIDEHTIAGTMTGKQVAAFCAMINAHCHDDTETLREGVGSTRDYKLMRRLGKGSCGRVVMAQHRRTGQTVAVKTIYARRGKRRPDIGELLAEACFLAACRGHPCLVGLHGIVRDPGGSREYCLVMDYVGPSLNDALDRRVKEHGHGFPEDYVRRVMRQLLTGAATMHRRGIIHRDIKPENILVDHKDNNIVKLCDYGSAMPIAKAEPPYVQIGTVPYMAPEMLLEKPDYDERVDLWSLGCVMAELLSGQVSFHSMKTANALEKIFDVLGDPGERTWQGFKSTLLAKEVQKWRTQQQEVQRPDQLRELFPEEMLSSEGFHVLKGLLTCNPTKRLTAARALQCPWFKVDASETDDASGFSSGGTGLGQAHSIVTSWVMISSWARFFRQVALSVVRFPVGASAWLTNKALFKHIVL</sequence>
<evidence type="ECO:0000313" key="9">
    <source>
        <dbReference type="EMBL" id="KAK1631125.1"/>
    </source>
</evidence>
<gene>
    <name evidence="9" type="ORF">QYE76_005440</name>
</gene>
<dbReference type="Gene3D" id="1.10.510.10">
    <property type="entry name" value="Transferase(Phosphotransferase) domain 1"/>
    <property type="match status" value="1"/>
</dbReference>
<keyword evidence="4" id="KW-0547">Nucleotide-binding</keyword>
<name>A0AAD8W0R4_LOLMU</name>
<dbReference type="GO" id="GO:0005634">
    <property type="term" value="C:nucleus"/>
    <property type="evidence" value="ECO:0007669"/>
    <property type="project" value="TreeGrafter"/>
</dbReference>
<evidence type="ECO:0000256" key="4">
    <source>
        <dbReference type="ARBA" id="ARBA00022741"/>
    </source>
</evidence>
<dbReference type="GO" id="GO:0007346">
    <property type="term" value="P:regulation of mitotic cell cycle"/>
    <property type="evidence" value="ECO:0007669"/>
    <property type="project" value="TreeGrafter"/>
</dbReference>
<dbReference type="InterPro" id="IPR050108">
    <property type="entry name" value="CDK"/>
</dbReference>
<dbReference type="EC" id="2.7.11.23" evidence="2"/>
<dbReference type="EMBL" id="JAUUTY010000005">
    <property type="protein sequence ID" value="KAK1631125.1"/>
    <property type="molecule type" value="Genomic_DNA"/>
</dbReference>
<evidence type="ECO:0000256" key="6">
    <source>
        <dbReference type="ARBA" id="ARBA00049280"/>
    </source>
</evidence>
<comment type="catalytic activity">
    <reaction evidence="6">
        <text>[DNA-directed RNA polymerase] + ATP = phospho-[DNA-directed RNA polymerase] + ADP + H(+)</text>
        <dbReference type="Rhea" id="RHEA:10216"/>
        <dbReference type="Rhea" id="RHEA-COMP:11321"/>
        <dbReference type="Rhea" id="RHEA-COMP:11322"/>
        <dbReference type="ChEBI" id="CHEBI:15378"/>
        <dbReference type="ChEBI" id="CHEBI:30616"/>
        <dbReference type="ChEBI" id="CHEBI:43176"/>
        <dbReference type="ChEBI" id="CHEBI:68546"/>
        <dbReference type="ChEBI" id="CHEBI:456216"/>
        <dbReference type="EC" id="2.7.11.23"/>
    </reaction>
</comment>
<dbReference type="Pfam" id="PF00069">
    <property type="entry name" value="Pkinase"/>
    <property type="match status" value="1"/>
</dbReference>
<feature type="transmembrane region" description="Helical" evidence="7">
    <location>
        <begin position="40"/>
        <end position="59"/>
    </location>
</feature>